<dbReference type="PANTHER" id="PTHR22550">
    <property type="entry name" value="SPORE GERMINATION PROTEIN"/>
    <property type="match status" value="1"/>
</dbReference>
<proteinExistence type="inferred from homology"/>
<dbReference type="Pfam" id="PF03323">
    <property type="entry name" value="GerA"/>
    <property type="match status" value="1"/>
</dbReference>
<evidence type="ECO:0000256" key="1">
    <source>
        <dbReference type="ARBA" id="ARBA00004141"/>
    </source>
</evidence>
<keyword evidence="5" id="KW-0812">Transmembrane</keyword>
<feature type="transmembrane region" description="Helical" evidence="5">
    <location>
        <begin position="437"/>
        <end position="461"/>
    </location>
</feature>
<dbReference type="RefSeq" id="WP_120118911.1">
    <property type="nucleotide sequence ID" value="NZ_QYTW02000006.1"/>
</dbReference>
<dbReference type="Proteomes" id="UP000287296">
    <property type="component" value="Unassembled WGS sequence"/>
</dbReference>
<name>A0A429XAE2_SIMTE</name>
<evidence type="ECO:0000313" key="6">
    <source>
        <dbReference type="EMBL" id="RST60023.1"/>
    </source>
</evidence>
<dbReference type="InterPro" id="IPR004995">
    <property type="entry name" value="Spore_Ger"/>
</dbReference>
<protein>
    <submittedName>
        <fullName evidence="6">Spore germination protein</fullName>
    </submittedName>
</protein>
<gene>
    <name evidence="6" type="ORF">D5F11_008105</name>
</gene>
<sequence>MRFYKKGKAKFVIHKEQDFHTDDSSISPSLEEVKTAFDDHFGHQNDVIYRNFIIQNMDDRKAMLVFMKDITNQDWISQQITKPLSEVEYKQEYPGKGVMTSIKERVLTTGDIVVVDNLVKAFDELLSGKAILFLGDETSALAISVSDWESRSVEEPTSQTVVRGPREGFTESLSKNKALLRKRIQSHQFRIETSRVGEITQTNVSIAFIEGIAEESIINEVKKRINDIHIDGVLESNNIEELIQDQAFTPFPTVANSERPDVVAAALLEGRVAILVDGTPFALMVPVVFMQFFQTPEDYSSRAVEASFLRIMRHASLLITLLVPSIYIALTTFHQEMIPPKLLTGLAAQREGVPFPAFVEALFMELTFEILREAGIRMPKSVGQAVSVVGAIVIGQAAVEADFVSAAMVIVVSITAIASFVMPSYNLGNSVRMLRFFIMICAASFGFFGIMLGLFSIIVHLCSLRSFGVPYMAPMAPFNLKDQKDTFVRMPRTTFSSKGEILRKQTRQ</sequence>
<dbReference type="GO" id="GO:0005886">
    <property type="term" value="C:plasma membrane"/>
    <property type="evidence" value="ECO:0007669"/>
    <property type="project" value="UniProtKB-SubCell"/>
</dbReference>
<organism evidence="6 7">
    <name type="scientific">Siminovitchia terrae</name>
    <name type="common">Bacillus terrae</name>
    <dbReference type="NCBI Taxonomy" id="1914933"/>
    <lineage>
        <taxon>Bacteria</taxon>
        <taxon>Bacillati</taxon>
        <taxon>Bacillota</taxon>
        <taxon>Bacilli</taxon>
        <taxon>Bacillales</taxon>
        <taxon>Bacillaceae</taxon>
        <taxon>Siminovitchia</taxon>
    </lineage>
</organism>
<evidence type="ECO:0000256" key="2">
    <source>
        <dbReference type="ARBA" id="ARBA00005278"/>
    </source>
</evidence>
<comment type="subcellular location">
    <subcellularLocation>
        <location evidence="4">Cell membrane</location>
    </subcellularLocation>
    <subcellularLocation>
        <location evidence="1">Membrane</location>
        <topology evidence="1">Multi-pass membrane protein</topology>
    </subcellularLocation>
</comment>
<evidence type="ECO:0000313" key="7">
    <source>
        <dbReference type="Proteomes" id="UP000287296"/>
    </source>
</evidence>
<keyword evidence="5" id="KW-1133">Transmembrane helix</keyword>
<evidence type="ECO:0000256" key="5">
    <source>
        <dbReference type="SAM" id="Phobius"/>
    </source>
</evidence>
<dbReference type="OrthoDB" id="9772630at2"/>
<dbReference type="InterPro" id="IPR050768">
    <property type="entry name" value="UPF0353/GerABKA_families"/>
</dbReference>
<dbReference type="EMBL" id="QYTW02000006">
    <property type="protein sequence ID" value="RST60023.1"/>
    <property type="molecule type" value="Genomic_DNA"/>
</dbReference>
<evidence type="ECO:0000256" key="4">
    <source>
        <dbReference type="PIRNR" id="PIRNR005690"/>
    </source>
</evidence>
<accession>A0A429XAE2</accession>
<keyword evidence="3 4" id="KW-0472">Membrane</keyword>
<dbReference type="PANTHER" id="PTHR22550:SF5">
    <property type="entry name" value="LEUCINE ZIPPER PROTEIN 4"/>
    <property type="match status" value="1"/>
</dbReference>
<dbReference type="AlphaFoldDB" id="A0A429XAE2"/>
<feature type="transmembrane region" description="Helical" evidence="5">
    <location>
        <begin position="405"/>
        <end position="425"/>
    </location>
</feature>
<feature type="transmembrane region" description="Helical" evidence="5">
    <location>
        <begin position="315"/>
        <end position="333"/>
    </location>
</feature>
<reference evidence="6 7" key="1">
    <citation type="submission" date="2018-12" db="EMBL/GenBank/DDBJ databases">
        <authorList>
            <person name="Sun L."/>
            <person name="Chen Z."/>
        </authorList>
    </citation>
    <scope>NUCLEOTIDE SEQUENCE [LARGE SCALE GENOMIC DNA]</scope>
    <source>
        <strain evidence="6 7">LMG 29736</strain>
    </source>
</reference>
<dbReference type="GO" id="GO:0009847">
    <property type="term" value="P:spore germination"/>
    <property type="evidence" value="ECO:0007669"/>
    <property type="project" value="UniProtKB-UniRule"/>
</dbReference>
<evidence type="ECO:0000256" key="3">
    <source>
        <dbReference type="ARBA" id="ARBA00023136"/>
    </source>
</evidence>
<comment type="similarity">
    <text evidence="2 4">Belongs to the GerABKA family.</text>
</comment>
<dbReference type="PIRSF" id="PIRSF005690">
    <property type="entry name" value="GerBA"/>
    <property type="match status" value="1"/>
</dbReference>
<comment type="caution">
    <text evidence="6">The sequence shown here is derived from an EMBL/GenBank/DDBJ whole genome shotgun (WGS) entry which is preliminary data.</text>
</comment>
<feature type="transmembrane region" description="Helical" evidence="5">
    <location>
        <begin position="382"/>
        <end position="399"/>
    </location>
</feature>